<evidence type="ECO:0000256" key="1">
    <source>
        <dbReference type="SAM" id="Phobius"/>
    </source>
</evidence>
<protein>
    <recommendedName>
        <fullName evidence="4">DUF4838 domain-containing protein</fullName>
    </recommendedName>
</protein>
<evidence type="ECO:0000313" key="3">
    <source>
        <dbReference type="Proteomes" id="UP000254893"/>
    </source>
</evidence>
<evidence type="ECO:0008006" key="4">
    <source>
        <dbReference type="Google" id="ProtNLM"/>
    </source>
</evidence>
<reference evidence="2 3" key="1">
    <citation type="submission" date="2018-06" db="EMBL/GenBank/DDBJ databases">
        <authorList>
            <consortium name="Pathogen Informatics"/>
            <person name="Doyle S."/>
        </authorList>
    </citation>
    <scope>NUCLEOTIDE SEQUENCE [LARGE SCALE GENOMIC DNA]</scope>
    <source>
        <strain evidence="2 3">NCTC11388</strain>
    </source>
</reference>
<dbReference type="RefSeq" id="WP_115170164.1">
    <property type="nucleotide sequence ID" value="NZ_UGYW01000002.1"/>
</dbReference>
<keyword evidence="1" id="KW-1133">Transmembrane helix</keyword>
<accession>A0A380C585</accession>
<dbReference type="Proteomes" id="UP000254893">
    <property type="component" value="Unassembled WGS sequence"/>
</dbReference>
<dbReference type="Pfam" id="PF16126">
    <property type="entry name" value="DUF4838"/>
    <property type="match status" value="1"/>
</dbReference>
<evidence type="ECO:0000313" key="2">
    <source>
        <dbReference type="EMBL" id="SUJ13047.1"/>
    </source>
</evidence>
<keyword evidence="1" id="KW-0812">Transmembrane</keyword>
<keyword evidence="1" id="KW-0472">Membrane</keyword>
<dbReference type="InterPro" id="IPR032287">
    <property type="entry name" value="DUF4838"/>
</dbReference>
<dbReference type="PANTHER" id="PTHR47406">
    <property type="entry name" value="COAGULATION FACTOR 5/8 TYPE, C-TERMINAL"/>
    <property type="match status" value="1"/>
</dbReference>
<feature type="transmembrane region" description="Helical" evidence="1">
    <location>
        <begin position="21"/>
        <end position="43"/>
    </location>
</feature>
<organism evidence="2 3">
    <name type="scientific">Sphingobacterium spiritivorum</name>
    <name type="common">Flavobacterium spiritivorum</name>
    <dbReference type="NCBI Taxonomy" id="258"/>
    <lineage>
        <taxon>Bacteria</taxon>
        <taxon>Pseudomonadati</taxon>
        <taxon>Bacteroidota</taxon>
        <taxon>Sphingobacteriia</taxon>
        <taxon>Sphingobacteriales</taxon>
        <taxon>Sphingobacteriaceae</taxon>
        <taxon>Sphingobacterium</taxon>
    </lineage>
</organism>
<gene>
    <name evidence="2" type="ORF">NCTC11388_02249</name>
</gene>
<dbReference type="AlphaFoldDB" id="A0A380C585"/>
<dbReference type="PANTHER" id="PTHR47406:SF2">
    <property type="entry name" value="ALPHA GLUCURONIDASE N-TERMINAL DOMAIN-CONTAINING PROTEIN"/>
    <property type="match status" value="1"/>
</dbReference>
<name>A0A380C585_SPHSI</name>
<sequence>MSVISGVSRTRREYSLRDNVLFRNYGILVRGIVFVLILCIPFISCSQSTYLYRDGKSEYKIVAHTNVEEINSIAHNLREDLKKVGLVHLEISNDFNASGRKIVLSVSDSVHLAHAYIMTRLTGDVEFVIQEIDGDLFIVSNTVEGLSHAVSEFSSKYLKVDKLTPNKEAHSYIGKLDIKNISYLGKPHFSHRLIYTSEAEDPAYRSFHKLQAFQGKDNHLWGGAWGHTFFRFVPPSNFYKTYPEFYSLINGKRIPEQLCLSNESVVHQVKTALSVMIERDPSSKYWFVGQEDNDSHCECDRCSKIDNDNGSKAGSLLNFVNQIALAFPEKTIVTLAYGETQKAPRRIRPVDNVMIMFCTSGDFNRVTPLEQQNINIILDPWLQKTSNIMIWDYISNFKHTLFPLQNLTAIGENIKFFRKEGGEGIFRTRQYLWRGGI</sequence>
<proteinExistence type="predicted"/>
<dbReference type="EMBL" id="UGYW01000002">
    <property type="protein sequence ID" value="SUJ13047.1"/>
    <property type="molecule type" value="Genomic_DNA"/>
</dbReference>